<sequence>MLFRIVARAALVAAAFLAASAMEPAFAARTAVVVGISSEPPGLDPTVAAPATIRELTLWNVYEGLVRLDEKGDVQPLLARDWTISPDGLTYTFHLRPNVHFHNGVAFDSGVVKFTLDRARGTDSTNAQKQFFEPIDRIETPDPLTAVIVLKKPAGNLLYWLAWGDSVMVEPKSAATDRTDPVGTGPFRFRDWARGDHVDLVANPDYWGAKPELQTVTFRFISDAQAQAAALKAGDIQVFPDFLAPELFGDFQKDKRFGAQVGTTSRKVVAGMNAARKPFDDVRVRQALMQAVDRKAVIEGAYSGFGTPIGSHYAPSDPGYVDLTGVLPYDPAKAKALLAEAGYPNGFTATIKVPQWSETTRSAEILQAMLAQIGVTLNIVSSEFPAQWLQDVFKGGNFEMTIIDHAEPMDIGIYARPDYYFHYRNPAFDDVIGKAEATADAGARNALYGDAQTILAHDVPALYLFDLPRLSIADARLKGLWKNEPIPSINLADLRWED</sequence>
<dbReference type="InterPro" id="IPR000914">
    <property type="entry name" value="SBP_5_dom"/>
</dbReference>
<dbReference type="RefSeq" id="WP_092494871.1">
    <property type="nucleotide sequence ID" value="NZ_FOFG01000001.1"/>
</dbReference>
<dbReference type="GO" id="GO:0043190">
    <property type="term" value="C:ATP-binding cassette (ABC) transporter complex"/>
    <property type="evidence" value="ECO:0007669"/>
    <property type="project" value="InterPro"/>
</dbReference>
<dbReference type="EMBL" id="FOFG01000001">
    <property type="protein sequence ID" value="SEP73439.1"/>
    <property type="molecule type" value="Genomic_DNA"/>
</dbReference>
<dbReference type="OrthoDB" id="9772924at2"/>
<dbReference type="Proteomes" id="UP000199647">
    <property type="component" value="Unassembled WGS sequence"/>
</dbReference>
<evidence type="ECO:0000256" key="1">
    <source>
        <dbReference type="ARBA" id="ARBA00004418"/>
    </source>
</evidence>
<feature type="domain" description="Solute-binding protein family 5" evidence="5">
    <location>
        <begin position="74"/>
        <end position="403"/>
    </location>
</feature>
<evidence type="ECO:0000259" key="5">
    <source>
        <dbReference type="Pfam" id="PF00496"/>
    </source>
</evidence>
<gene>
    <name evidence="6" type="ORF">SAMN05216548_101367</name>
</gene>
<proteinExistence type="inferred from homology"/>
<dbReference type="InterPro" id="IPR039424">
    <property type="entry name" value="SBP_5"/>
</dbReference>
<evidence type="ECO:0000256" key="4">
    <source>
        <dbReference type="SAM" id="SignalP"/>
    </source>
</evidence>
<evidence type="ECO:0000256" key="3">
    <source>
        <dbReference type="ARBA" id="ARBA00022729"/>
    </source>
</evidence>
<dbReference type="InterPro" id="IPR030678">
    <property type="entry name" value="Peptide/Ni-bd"/>
</dbReference>
<dbReference type="GO" id="GO:1904680">
    <property type="term" value="F:peptide transmembrane transporter activity"/>
    <property type="evidence" value="ECO:0007669"/>
    <property type="project" value="TreeGrafter"/>
</dbReference>
<dbReference type="CDD" id="cd08494">
    <property type="entry name" value="PBP2_NikA_DppA_OppA_like_6"/>
    <property type="match status" value="1"/>
</dbReference>
<dbReference type="GO" id="GO:0030288">
    <property type="term" value="C:outer membrane-bounded periplasmic space"/>
    <property type="evidence" value="ECO:0007669"/>
    <property type="project" value="UniProtKB-ARBA"/>
</dbReference>
<organism evidence="6 7">
    <name type="scientific">Faunimonas pinastri</name>
    <dbReference type="NCBI Taxonomy" id="1855383"/>
    <lineage>
        <taxon>Bacteria</taxon>
        <taxon>Pseudomonadati</taxon>
        <taxon>Pseudomonadota</taxon>
        <taxon>Alphaproteobacteria</taxon>
        <taxon>Hyphomicrobiales</taxon>
        <taxon>Afifellaceae</taxon>
        <taxon>Faunimonas</taxon>
    </lineage>
</organism>
<dbReference type="Gene3D" id="3.40.190.10">
    <property type="entry name" value="Periplasmic binding protein-like II"/>
    <property type="match status" value="1"/>
</dbReference>
<feature type="chain" id="PRO_5011749391" evidence="4">
    <location>
        <begin position="28"/>
        <end position="498"/>
    </location>
</feature>
<dbReference type="GO" id="GO:0015833">
    <property type="term" value="P:peptide transport"/>
    <property type="evidence" value="ECO:0007669"/>
    <property type="project" value="TreeGrafter"/>
</dbReference>
<dbReference type="PANTHER" id="PTHR30290">
    <property type="entry name" value="PERIPLASMIC BINDING COMPONENT OF ABC TRANSPORTER"/>
    <property type="match status" value="1"/>
</dbReference>
<name>A0A1H9A9V1_9HYPH</name>
<evidence type="ECO:0000256" key="2">
    <source>
        <dbReference type="ARBA" id="ARBA00005695"/>
    </source>
</evidence>
<protein>
    <submittedName>
        <fullName evidence="6">Peptide/nickel transport system substrate-binding protein</fullName>
    </submittedName>
</protein>
<dbReference type="STRING" id="1855383.SAMN05216548_101367"/>
<comment type="similarity">
    <text evidence="2">Belongs to the bacterial solute-binding protein 5 family.</text>
</comment>
<keyword evidence="3 4" id="KW-0732">Signal</keyword>
<comment type="subcellular location">
    <subcellularLocation>
        <location evidence="1">Periplasm</location>
    </subcellularLocation>
</comment>
<dbReference type="SUPFAM" id="SSF53850">
    <property type="entry name" value="Periplasmic binding protein-like II"/>
    <property type="match status" value="1"/>
</dbReference>
<dbReference type="Gene3D" id="3.90.76.10">
    <property type="entry name" value="Dipeptide-binding Protein, Domain 1"/>
    <property type="match status" value="1"/>
</dbReference>
<dbReference type="PANTHER" id="PTHR30290:SF38">
    <property type="entry name" value="D,D-DIPEPTIDE-BINDING PERIPLASMIC PROTEIN DDPA-RELATED"/>
    <property type="match status" value="1"/>
</dbReference>
<feature type="signal peptide" evidence="4">
    <location>
        <begin position="1"/>
        <end position="27"/>
    </location>
</feature>
<dbReference type="PIRSF" id="PIRSF002741">
    <property type="entry name" value="MppA"/>
    <property type="match status" value="1"/>
</dbReference>
<accession>A0A1H9A9V1</accession>
<keyword evidence="7" id="KW-1185">Reference proteome</keyword>
<evidence type="ECO:0000313" key="6">
    <source>
        <dbReference type="EMBL" id="SEP73439.1"/>
    </source>
</evidence>
<reference evidence="6 7" key="1">
    <citation type="submission" date="2016-10" db="EMBL/GenBank/DDBJ databases">
        <authorList>
            <person name="de Groot N.N."/>
        </authorList>
    </citation>
    <scope>NUCLEOTIDE SEQUENCE [LARGE SCALE GENOMIC DNA]</scope>
    <source>
        <strain evidence="6 7">A52C2</strain>
    </source>
</reference>
<dbReference type="Pfam" id="PF00496">
    <property type="entry name" value="SBP_bac_5"/>
    <property type="match status" value="1"/>
</dbReference>
<evidence type="ECO:0000313" key="7">
    <source>
        <dbReference type="Proteomes" id="UP000199647"/>
    </source>
</evidence>
<dbReference type="Gene3D" id="3.10.105.10">
    <property type="entry name" value="Dipeptide-binding Protein, Domain 3"/>
    <property type="match status" value="1"/>
</dbReference>
<dbReference type="AlphaFoldDB" id="A0A1H9A9V1"/>